<evidence type="ECO:0000313" key="1">
    <source>
        <dbReference type="EMBL" id="EAR22825.1"/>
    </source>
</evidence>
<sequence>MAREDFARLATEVIQVELRRGPTRKSVLKRMDSAVPRQQ</sequence>
<comment type="caution">
    <text evidence="1">The sequence shown here is derived from an EMBL/GenBank/DDBJ whole genome shotgun (WGS) entry which is preliminary data.</text>
</comment>
<organism evidence="1 2">
    <name type="scientific">Nitrococcus mobilis Nb-231</name>
    <dbReference type="NCBI Taxonomy" id="314278"/>
    <lineage>
        <taxon>Bacteria</taxon>
        <taxon>Pseudomonadati</taxon>
        <taxon>Pseudomonadota</taxon>
        <taxon>Gammaproteobacteria</taxon>
        <taxon>Chromatiales</taxon>
        <taxon>Ectothiorhodospiraceae</taxon>
        <taxon>Nitrococcus</taxon>
    </lineage>
</organism>
<dbReference type="AlphaFoldDB" id="A4BNM6"/>
<dbReference type="EMBL" id="AAOF01000002">
    <property type="protein sequence ID" value="EAR22825.1"/>
    <property type="molecule type" value="Genomic_DNA"/>
</dbReference>
<evidence type="ECO:0000313" key="2">
    <source>
        <dbReference type="Proteomes" id="UP000003374"/>
    </source>
</evidence>
<proteinExistence type="predicted"/>
<name>A4BNM6_9GAMM</name>
<dbReference type="HOGENOM" id="CLU_3313468_0_0_6"/>
<accession>A4BNM6</accession>
<keyword evidence="2" id="KW-1185">Reference proteome</keyword>
<dbReference type="Proteomes" id="UP000003374">
    <property type="component" value="Unassembled WGS sequence"/>
</dbReference>
<protein>
    <submittedName>
        <fullName evidence="1">Uncharacterized protein</fullName>
    </submittedName>
</protein>
<reference evidence="1 2" key="1">
    <citation type="submission" date="2006-02" db="EMBL/GenBank/DDBJ databases">
        <authorList>
            <person name="Waterbury J."/>
            <person name="Ferriera S."/>
            <person name="Johnson J."/>
            <person name="Kravitz S."/>
            <person name="Halpern A."/>
            <person name="Remington K."/>
            <person name="Beeson K."/>
            <person name="Tran B."/>
            <person name="Rogers Y.-H."/>
            <person name="Friedman R."/>
            <person name="Venter J.C."/>
        </authorList>
    </citation>
    <scope>NUCLEOTIDE SEQUENCE [LARGE SCALE GENOMIC DNA]</scope>
    <source>
        <strain evidence="1 2">Nb-231</strain>
    </source>
</reference>
<dbReference type="STRING" id="314278.NB231_10243"/>
<gene>
    <name evidence="1" type="ORF">NB231_10243</name>
</gene>